<dbReference type="STRING" id="76114.ebA5776"/>
<dbReference type="Gene3D" id="3.20.20.70">
    <property type="entry name" value="Aldolase class I"/>
    <property type="match status" value="1"/>
</dbReference>
<dbReference type="Proteomes" id="UP000006552">
    <property type="component" value="Chromosome"/>
</dbReference>
<sequence length="494" mass="54451">MTDVHLVDVSLRDGNQSLWGAVGVKTRTIERVCPAIDRVGYRALELLSSTQVAVAVRFHREDPWARIDAASRAAPRTPLGFLTTGKRFISFSRTPANLFQLAFDLLRRHGVTRMWIIDPMHDMASARETARMARRAGFDEVVAGICYTISPVHTDDYFADRVAELDDCEAIDSVYLKDPAGLLTPARLESLVPHMRQRLKRLRIDELHTHCNTGLAPITLLTAADLGIGTLHCALPPLANGSSHAPAAQLVANLRARGHRVDVDLDAMEEASAILRREAMLRRLPSGVVQAYDESYYRHTLPGGVISTTRRQLAEMGRADLMPAVIEETVQVRSDLGWPIVMTPFAQYIVTQAALNVMAGERYKQVSDEVVDMLMGDWGPMPGPVSSALLERAHDSPRARNRHQEAGAPSLDELRSRFGRGISDEDLLLRALMPAEQVGAMVDERERAGMGTRDRSLKALAQALGDRKRPLSVSVSHGDTLFSLRGSRHTGEAS</sequence>
<feature type="compositionally biased region" description="Basic and acidic residues" evidence="1">
    <location>
        <begin position="393"/>
        <end position="405"/>
    </location>
</feature>
<proteinExistence type="predicted"/>
<dbReference type="RefSeq" id="WP_011239069.1">
    <property type="nucleotide sequence ID" value="NC_006513.1"/>
</dbReference>
<dbReference type="HOGENOM" id="CLU_000395_4_2_4"/>
<feature type="domain" description="Pyruvate carboxyltransferase" evidence="2">
    <location>
        <begin position="4"/>
        <end position="269"/>
    </location>
</feature>
<dbReference type="Pfam" id="PF00682">
    <property type="entry name" value="HMGL-like"/>
    <property type="match status" value="1"/>
</dbReference>
<dbReference type="OrthoDB" id="9760256at2"/>
<dbReference type="EMBL" id="CR555306">
    <property type="protein sequence ID" value="CAI09405.1"/>
    <property type="molecule type" value="Genomic_DNA"/>
</dbReference>
<accession>Q5NZV9</accession>
<dbReference type="CDD" id="cd07937">
    <property type="entry name" value="DRE_TIM_PC_TC_5S"/>
    <property type="match status" value="1"/>
</dbReference>
<dbReference type="GO" id="GO:0006094">
    <property type="term" value="P:gluconeogenesis"/>
    <property type="evidence" value="ECO:0007669"/>
    <property type="project" value="TreeGrafter"/>
</dbReference>
<reference evidence="3 4" key="1">
    <citation type="journal article" date="2005" name="Arch. Microbiol.">
        <title>The genome sequence of an anaerobic aromatic-degrading denitrifying bacterium, strain EbN1.</title>
        <authorList>
            <person name="Rabus R."/>
            <person name="Kube M."/>
            <person name="Heider J."/>
            <person name="Beck A."/>
            <person name="Heitmann K."/>
            <person name="Widdel F."/>
            <person name="Reinhardt R."/>
        </authorList>
    </citation>
    <scope>NUCLEOTIDE SEQUENCE [LARGE SCALE GENOMIC DNA]</scope>
    <source>
        <strain evidence="3 4">EbN1</strain>
    </source>
</reference>
<name>Q5NZV9_AROAE</name>
<dbReference type="PANTHER" id="PTHR43778">
    <property type="entry name" value="PYRUVATE CARBOXYLASE"/>
    <property type="match status" value="1"/>
</dbReference>
<dbReference type="GO" id="GO:0004736">
    <property type="term" value="F:pyruvate carboxylase activity"/>
    <property type="evidence" value="ECO:0007669"/>
    <property type="project" value="TreeGrafter"/>
</dbReference>
<evidence type="ECO:0000313" key="4">
    <source>
        <dbReference type="Proteomes" id="UP000006552"/>
    </source>
</evidence>
<evidence type="ECO:0000259" key="2">
    <source>
        <dbReference type="PROSITE" id="PS50991"/>
    </source>
</evidence>
<dbReference type="InterPro" id="IPR003379">
    <property type="entry name" value="Carboxylase_cons_dom"/>
</dbReference>
<dbReference type="PROSITE" id="PS50991">
    <property type="entry name" value="PYR_CT"/>
    <property type="match status" value="1"/>
</dbReference>
<gene>
    <name evidence="3" type="primary">xccA</name>
    <name evidence="3" type="ORF">ebA5776</name>
</gene>
<organism evidence="3 4">
    <name type="scientific">Aromatoleum aromaticum (strain DSM 19018 / LMG 30748 / EbN1)</name>
    <name type="common">Azoarcus sp. (strain EbN1)</name>
    <dbReference type="NCBI Taxonomy" id="76114"/>
    <lineage>
        <taxon>Bacteria</taxon>
        <taxon>Pseudomonadati</taxon>
        <taxon>Pseudomonadota</taxon>
        <taxon>Betaproteobacteria</taxon>
        <taxon>Rhodocyclales</taxon>
        <taxon>Rhodocyclaceae</taxon>
        <taxon>Aromatoleum</taxon>
    </lineage>
</organism>
<dbReference type="InterPro" id="IPR055268">
    <property type="entry name" value="PCB-like"/>
</dbReference>
<dbReference type="SUPFAM" id="SSF89000">
    <property type="entry name" value="post-HMGL domain-like"/>
    <property type="match status" value="1"/>
</dbReference>
<dbReference type="SUPFAM" id="SSF51569">
    <property type="entry name" value="Aldolase"/>
    <property type="match status" value="1"/>
</dbReference>
<dbReference type="GO" id="GO:0005737">
    <property type="term" value="C:cytoplasm"/>
    <property type="evidence" value="ECO:0007669"/>
    <property type="project" value="TreeGrafter"/>
</dbReference>
<evidence type="ECO:0000313" key="3">
    <source>
        <dbReference type="EMBL" id="CAI09405.1"/>
    </source>
</evidence>
<feature type="region of interest" description="Disordered" evidence="1">
    <location>
        <begin position="393"/>
        <end position="414"/>
    </location>
</feature>
<dbReference type="AlphaFoldDB" id="Q5NZV9"/>
<dbReference type="InterPro" id="IPR013785">
    <property type="entry name" value="Aldolase_TIM"/>
</dbReference>
<protein>
    <recommendedName>
        <fullName evidence="2">Pyruvate carboxyltransferase domain-containing protein</fullName>
    </recommendedName>
</protein>
<dbReference type="Pfam" id="PF02436">
    <property type="entry name" value="PYC_OADA"/>
    <property type="match status" value="1"/>
</dbReference>
<dbReference type="PANTHER" id="PTHR43778:SF2">
    <property type="entry name" value="PYRUVATE CARBOXYLASE, MITOCHONDRIAL"/>
    <property type="match status" value="1"/>
</dbReference>
<keyword evidence="4" id="KW-1185">Reference proteome</keyword>
<dbReference type="KEGG" id="eba:ebA5776"/>
<dbReference type="InterPro" id="IPR000891">
    <property type="entry name" value="PYR_CT"/>
</dbReference>
<evidence type="ECO:0000256" key="1">
    <source>
        <dbReference type="SAM" id="MobiDB-lite"/>
    </source>
</evidence>
<dbReference type="eggNOG" id="COG5016">
    <property type="taxonomic scope" value="Bacteria"/>
</dbReference>